<keyword evidence="1" id="KW-1133">Transmembrane helix</keyword>
<feature type="transmembrane region" description="Helical" evidence="1">
    <location>
        <begin position="85"/>
        <end position="104"/>
    </location>
</feature>
<organism evidence="2 3">
    <name type="scientific">Halolamina litorea</name>
    <dbReference type="NCBI Taxonomy" id="1515593"/>
    <lineage>
        <taxon>Archaea</taxon>
        <taxon>Methanobacteriati</taxon>
        <taxon>Methanobacteriota</taxon>
        <taxon>Stenosarchaea group</taxon>
        <taxon>Halobacteria</taxon>
        <taxon>Halobacteriales</taxon>
        <taxon>Haloferacaceae</taxon>
    </lineage>
</organism>
<feature type="transmembrane region" description="Helical" evidence="1">
    <location>
        <begin position="110"/>
        <end position="131"/>
    </location>
</feature>
<comment type="caution">
    <text evidence="2">The sequence shown here is derived from an EMBL/GenBank/DDBJ whole genome shotgun (WGS) entry which is preliminary data.</text>
</comment>
<name>A0ABD6BL85_9EURY</name>
<reference evidence="2 3" key="1">
    <citation type="journal article" date="2019" name="Int. J. Syst. Evol. Microbiol.">
        <title>The Global Catalogue of Microorganisms (GCM) 10K type strain sequencing project: providing services to taxonomists for standard genome sequencing and annotation.</title>
        <authorList>
            <consortium name="The Broad Institute Genomics Platform"/>
            <consortium name="The Broad Institute Genome Sequencing Center for Infectious Disease"/>
            <person name="Wu L."/>
            <person name="Ma J."/>
        </authorList>
    </citation>
    <scope>NUCLEOTIDE SEQUENCE [LARGE SCALE GENOMIC DNA]</scope>
    <source>
        <strain evidence="2 3">CGMCC 1.12859</strain>
    </source>
</reference>
<keyword evidence="1" id="KW-0472">Membrane</keyword>
<evidence type="ECO:0000256" key="1">
    <source>
        <dbReference type="SAM" id="Phobius"/>
    </source>
</evidence>
<protein>
    <submittedName>
        <fullName evidence="2">Uncharacterized protein</fullName>
    </submittedName>
</protein>
<dbReference type="AlphaFoldDB" id="A0ABD6BL85"/>
<gene>
    <name evidence="2" type="ORF">ACFSAU_00135</name>
</gene>
<dbReference type="RefSeq" id="WP_267645131.1">
    <property type="nucleotide sequence ID" value="NZ_JANHGR010000001.1"/>
</dbReference>
<keyword evidence="3" id="KW-1185">Reference proteome</keyword>
<accession>A0ABD6BL85</accession>
<feature type="transmembrane region" description="Helical" evidence="1">
    <location>
        <begin position="12"/>
        <end position="32"/>
    </location>
</feature>
<dbReference type="EMBL" id="JBHUCZ010000001">
    <property type="protein sequence ID" value="MFD1565889.1"/>
    <property type="molecule type" value="Genomic_DNA"/>
</dbReference>
<dbReference type="Proteomes" id="UP001597139">
    <property type="component" value="Unassembled WGS sequence"/>
</dbReference>
<sequence>MRRDLRRLLAQPAVFAFLYGGASVVVAVIGLVDTAARGAVVVTALLVGSYVAVTRVLPLPHPDRPVHMTRYDTVDDVVVNNDAKLVLSAVVPVATLLPFLFLPVSVYDAVGLGLVGLLLVGAYLAEAWAVFRLTAQYLPPHAPHLFGDDYEPPLD</sequence>
<keyword evidence="1" id="KW-0812">Transmembrane</keyword>
<evidence type="ECO:0000313" key="3">
    <source>
        <dbReference type="Proteomes" id="UP001597139"/>
    </source>
</evidence>
<evidence type="ECO:0000313" key="2">
    <source>
        <dbReference type="EMBL" id="MFD1565889.1"/>
    </source>
</evidence>
<feature type="transmembrane region" description="Helical" evidence="1">
    <location>
        <begin position="38"/>
        <end position="58"/>
    </location>
</feature>
<proteinExistence type="predicted"/>